<dbReference type="Proteomes" id="UP000244962">
    <property type="component" value="Unassembled WGS sequence"/>
</dbReference>
<protein>
    <submittedName>
        <fullName evidence="7">MFS transporter</fullName>
    </submittedName>
</protein>
<evidence type="ECO:0000313" key="7">
    <source>
        <dbReference type="EMBL" id="PWC06563.1"/>
    </source>
</evidence>
<dbReference type="GO" id="GO:0005886">
    <property type="term" value="C:plasma membrane"/>
    <property type="evidence" value="ECO:0007669"/>
    <property type="project" value="UniProtKB-SubCell"/>
</dbReference>
<feature type="transmembrane region" description="Helical" evidence="5">
    <location>
        <begin position="220"/>
        <end position="241"/>
    </location>
</feature>
<evidence type="ECO:0000256" key="2">
    <source>
        <dbReference type="ARBA" id="ARBA00022692"/>
    </source>
</evidence>
<feature type="transmembrane region" description="Helical" evidence="5">
    <location>
        <begin position="253"/>
        <end position="271"/>
    </location>
</feature>
<accession>A0A2U1TCQ8</accession>
<reference evidence="8" key="1">
    <citation type="submission" date="2018-04" db="EMBL/GenBank/DDBJ databases">
        <authorList>
            <person name="Liu S."/>
            <person name="Wang Z."/>
            <person name="Li J."/>
        </authorList>
    </citation>
    <scope>NUCLEOTIDE SEQUENCE [LARGE SCALE GENOMIC DNA]</scope>
    <source>
        <strain evidence="8">622</strain>
    </source>
</reference>
<dbReference type="InterPro" id="IPR011701">
    <property type="entry name" value="MFS"/>
</dbReference>
<dbReference type="AlphaFoldDB" id="A0A2U1TCQ8"/>
<evidence type="ECO:0000256" key="3">
    <source>
        <dbReference type="ARBA" id="ARBA00022989"/>
    </source>
</evidence>
<name>A0A2U1TCQ8_9MICO</name>
<dbReference type="SUPFAM" id="SSF103473">
    <property type="entry name" value="MFS general substrate transporter"/>
    <property type="match status" value="1"/>
</dbReference>
<dbReference type="CDD" id="cd17489">
    <property type="entry name" value="MFS_YfcJ_like"/>
    <property type="match status" value="1"/>
</dbReference>
<dbReference type="InterPro" id="IPR005829">
    <property type="entry name" value="Sugar_transporter_CS"/>
</dbReference>
<keyword evidence="3 5" id="KW-1133">Transmembrane helix</keyword>
<keyword evidence="2 5" id="KW-0812">Transmembrane</keyword>
<dbReference type="PROSITE" id="PS50850">
    <property type="entry name" value="MFS"/>
    <property type="match status" value="1"/>
</dbReference>
<feature type="transmembrane region" description="Helical" evidence="5">
    <location>
        <begin position="85"/>
        <end position="105"/>
    </location>
</feature>
<feature type="transmembrane region" description="Helical" evidence="5">
    <location>
        <begin position="315"/>
        <end position="335"/>
    </location>
</feature>
<evidence type="ECO:0000259" key="6">
    <source>
        <dbReference type="PROSITE" id="PS50850"/>
    </source>
</evidence>
<organism evidence="7 8">
    <name type="scientific">Mycetocola zhujimingii</name>
    <dbReference type="NCBI Taxonomy" id="2079792"/>
    <lineage>
        <taxon>Bacteria</taxon>
        <taxon>Bacillati</taxon>
        <taxon>Actinomycetota</taxon>
        <taxon>Actinomycetes</taxon>
        <taxon>Micrococcales</taxon>
        <taxon>Microbacteriaceae</taxon>
        <taxon>Mycetocola</taxon>
    </lineage>
</organism>
<feature type="domain" description="Major facilitator superfamily (MFS) profile" evidence="6">
    <location>
        <begin position="1"/>
        <end position="366"/>
    </location>
</feature>
<feature type="transmembrane region" description="Helical" evidence="5">
    <location>
        <begin position="277"/>
        <end position="303"/>
    </location>
</feature>
<proteinExistence type="predicted"/>
<evidence type="ECO:0000313" key="8">
    <source>
        <dbReference type="Proteomes" id="UP000244962"/>
    </source>
</evidence>
<keyword evidence="4 5" id="KW-0472">Membrane</keyword>
<evidence type="ECO:0000256" key="1">
    <source>
        <dbReference type="ARBA" id="ARBA00004651"/>
    </source>
</evidence>
<dbReference type="InterPro" id="IPR052714">
    <property type="entry name" value="MFS_Exporter"/>
</dbReference>
<sequence length="374" mass="39903">MVFYLLMTTMALYAVERFSASDTASGLASSTFIIGALIARIFAGKFLDFVGRRRMLVIALLVYVIAGILYIPADSLVLLVIIRTIHGMAFGAASTAISASVMSLIPAHRRSEGTGYFGISMTLATAIGPFLAVILVEYATYEALFALCGACAAVGLILALFLKLPEHPPTPEHAATRWSMRPRDLFEPAAMSIGAVMFVAAVGYSGIISFLNSFARAENMVAAASAFFLVYAVVVLISRLFMGRIQDRFGDNAVVYPTLLSFAIGLALLAYSPNGVVLTFSAVFIGFGFGALMPCAQAIAVTMSPRHRIGVTTSTFFLMTDAGIGFGPLVLGSLLPLTGFHGMYGLLAVIVLLAGVLYHFLHGYRNYRPMPIAV</sequence>
<dbReference type="PANTHER" id="PTHR23531">
    <property type="entry name" value="QUINOLENE RESISTANCE PROTEIN NORA"/>
    <property type="match status" value="1"/>
</dbReference>
<feature type="transmembrane region" description="Helical" evidence="5">
    <location>
        <begin position="185"/>
        <end position="208"/>
    </location>
</feature>
<dbReference type="PANTHER" id="PTHR23531:SF2">
    <property type="entry name" value="PERMEASE"/>
    <property type="match status" value="1"/>
</dbReference>
<feature type="transmembrane region" description="Helical" evidence="5">
    <location>
        <begin position="341"/>
        <end position="361"/>
    </location>
</feature>
<feature type="transmembrane region" description="Helical" evidence="5">
    <location>
        <begin position="27"/>
        <end position="43"/>
    </location>
</feature>
<feature type="transmembrane region" description="Helical" evidence="5">
    <location>
        <begin position="117"/>
        <end position="138"/>
    </location>
</feature>
<gene>
    <name evidence="7" type="ORF">DF223_13005</name>
</gene>
<comment type="subcellular location">
    <subcellularLocation>
        <location evidence="1">Cell membrane</location>
        <topology evidence="1">Multi-pass membrane protein</topology>
    </subcellularLocation>
</comment>
<dbReference type="EMBL" id="QEFB01000013">
    <property type="protein sequence ID" value="PWC06563.1"/>
    <property type="molecule type" value="Genomic_DNA"/>
</dbReference>
<keyword evidence="8" id="KW-1185">Reference proteome</keyword>
<dbReference type="GO" id="GO:0022857">
    <property type="term" value="F:transmembrane transporter activity"/>
    <property type="evidence" value="ECO:0007669"/>
    <property type="project" value="InterPro"/>
</dbReference>
<dbReference type="InterPro" id="IPR036259">
    <property type="entry name" value="MFS_trans_sf"/>
</dbReference>
<feature type="transmembrane region" description="Helical" evidence="5">
    <location>
        <begin position="144"/>
        <end position="164"/>
    </location>
</feature>
<feature type="transmembrane region" description="Helical" evidence="5">
    <location>
        <begin position="55"/>
        <end position="73"/>
    </location>
</feature>
<dbReference type="Pfam" id="PF07690">
    <property type="entry name" value="MFS_1"/>
    <property type="match status" value="1"/>
</dbReference>
<comment type="caution">
    <text evidence="7">The sequence shown here is derived from an EMBL/GenBank/DDBJ whole genome shotgun (WGS) entry which is preliminary data.</text>
</comment>
<dbReference type="Gene3D" id="1.20.1250.20">
    <property type="entry name" value="MFS general substrate transporter like domains"/>
    <property type="match status" value="1"/>
</dbReference>
<evidence type="ECO:0000256" key="5">
    <source>
        <dbReference type="SAM" id="Phobius"/>
    </source>
</evidence>
<dbReference type="InterPro" id="IPR020846">
    <property type="entry name" value="MFS_dom"/>
</dbReference>
<evidence type="ECO:0000256" key="4">
    <source>
        <dbReference type="ARBA" id="ARBA00023136"/>
    </source>
</evidence>
<dbReference type="PROSITE" id="PS00216">
    <property type="entry name" value="SUGAR_TRANSPORT_1"/>
    <property type="match status" value="1"/>
</dbReference>